<name>A0A2W5SE48_VARPD</name>
<accession>A0A2W5SE48</accession>
<evidence type="ECO:0000256" key="1">
    <source>
        <dbReference type="SAM" id="Phobius"/>
    </source>
</evidence>
<keyword evidence="1" id="KW-0472">Membrane</keyword>
<feature type="transmembrane region" description="Helical" evidence="1">
    <location>
        <begin position="143"/>
        <end position="172"/>
    </location>
</feature>
<comment type="caution">
    <text evidence="2">The sequence shown here is derived from an EMBL/GenBank/DDBJ whole genome shotgun (WGS) entry which is preliminary data.</text>
</comment>
<feature type="transmembrane region" description="Helical" evidence="1">
    <location>
        <begin position="98"/>
        <end position="131"/>
    </location>
</feature>
<dbReference type="Proteomes" id="UP000249135">
    <property type="component" value="Unassembled WGS sequence"/>
</dbReference>
<evidence type="ECO:0000313" key="2">
    <source>
        <dbReference type="EMBL" id="PZQ77873.1"/>
    </source>
</evidence>
<protein>
    <submittedName>
        <fullName evidence="2">Conjugal transfer protein TraX</fullName>
    </submittedName>
</protein>
<feature type="transmembrane region" description="Helical" evidence="1">
    <location>
        <begin position="222"/>
        <end position="241"/>
    </location>
</feature>
<sequence>MERAPSSTAQRSGRGVSPPAMALGPWAIADGSLEALKWIALVLMVGDHVNKYLLHESSASLYALGRMVMPIFEFVLMHNLCRPCALANGLHVRVIKRLAIFGALSTPAFVYLVGWWPLNILFTLLVATLIVFLWERGGTARRLLAFAVFLVGGALVEFWWPALLCCLGAWAFLRKRTPLRLSLWVLATASLAVINGNFAAVVALPLLWAATRVDIPVLRVRWIFYAFYPAHLTALAAFLALR</sequence>
<feature type="transmembrane region" description="Helical" evidence="1">
    <location>
        <begin position="184"/>
        <end position="210"/>
    </location>
</feature>
<dbReference type="Pfam" id="PF05857">
    <property type="entry name" value="TraX"/>
    <property type="match status" value="1"/>
</dbReference>
<dbReference type="AlphaFoldDB" id="A0A2W5SE48"/>
<dbReference type="InterPro" id="IPR008875">
    <property type="entry name" value="TraX"/>
</dbReference>
<evidence type="ECO:0000313" key="3">
    <source>
        <dbReference type="Proteomes" id="UP000249135"/>
    </source>
</evidence>
<keyword evidence="1" id="KW-1133">Transmembrane helix</keyword>
<reference evidence="2 3" key="1">
    <citation type="submission" date="2017-08" db="EMBL/GenBank/DDBJ databases">
        <title>Infants hospitalized years apart are colonized by the same room-sourced microbial strains.</title>
        <authorList>
            <person name="Brooks B."/>
            <person name="Olm M.R."/>
            <person name="Firek B.A."/>
            <person name="Baker R."/>
            <person name="Thomas B.C."/>
            <person name="Morowitz M.J."/>
            <person name="Banfield J.F."/>
        </authorList>
    </citation>
    <scope>NUCLEOTIDE SEQUENCE [LARGE SCALE GENOMIC DNA]</scope>
    <source>
        <strain evidence="2">S2_005_003_R2_41</strain>
    </source>
</reference>
<dbReference type="EMBL" id="QFPP01000008">
    <property type="protein sequence ID" value="PZQ77873.1"/>
    <property type="molecule type" value="Genomic_DNA"/>
</dbReference>
<organism evidence="2 3">
    <name type="scientific">Variovorax paradoxus</name>
    <dbReference type="NCBI Taxonomy" id="34073"/>
    <lineage>
        <taxon>Bacteria</taxon>
        <taxon>Pseudomonadati</taxon>
        <taxon>Pseudomonadota</taxon>
        <taxon>Betaproteobacteria</taxon>
        <taxon>Burkholderiales</taxon>
        <taxon>Comamonadaceae</taxon>
        <taxon>Variovorax</taxon>
    </lineage>
</organism>
<proteinExistence type="predicted"/>
<keyword evidence="1" id="KW-0812">Transmembrane</keyword>
<gene>
    <name evidence="2" type="ORF">DI563_02210</name>
</gene>